<evidence type="ECO:0000313" key="2">
    <source>
        <dbReference type="EMBL" id="KKL07298.1"/>
    </source>
</evidence>
<feature type="non-terminal residue" evidence="2">
    <location>
        <position position="1"/>
    </location>
</feature>
<feature type="region of interest" description="Disordered" evidence="1">
    <location>
        <begin position="100"/>
        <end position="121"/>
    </location>
</feature>
<gene>
    <name evidence="2" type="ORF">LCGC14_2587400</name>
</gene>
<dbReference type="Gene3D" id="3.30.2220.20">
    <property type="entry name" value="Phage tail assembly chaperone gp13-like"/>
    <property type="match status" value="1"/>
</dbReference>
<name>A0A0F9D5F0_9ZZZZ</name>
<protein>
    <submittedName>
        <fullName evidence="2">Uncharacterized protein</fullName>
    </submittedName>
</protein>
<organism evidence="2">
    <name type="scientific">marine sediment metagenome</name>
    <dbReference type="NCBI Taxonomy" id="412755"/>
    <lineage>
        <taxon>unclassified sequences</taxon>
        <taxon>metagenomes</taxon>
        <taxon>ecological metagenomes</taxon>
    </lineage>
</organism>
<reference evidence="2" key="1">
    <citation type="journal article" date="2015" name="Nature">
        <title>Complex archaea that bridge the gap between prokaryotes and eukaryotes.</title>
        <authorList>
            <person name="Spang A."/>
            <person name="Saw J.H."/>
            <person name="Jorgensen S.L."/>
            <person name="Zaremba-Niedzwiedzka K."/>
            <person name="Martijn J."/>
            <person name="Lind A.E."/>
            <person name="van Eijk R."/>
            <person name="Schleper C."/>
            <person name="Guy L."/>
            <person name="Ettema T.J."/>
        </authorList>
    </citation>
    <scope>NUCLEOTIDE SEQUENCE</scope>
</reference>
<dbReference type="AlphaFoldDB" id="A0A0F9D5F0"/>
<accession>A0A0F9D5F0</accession>
<sequence>ASDDIVYTDVPVPEWGGEVRIGTMGGDARDCWELFLLAGRDENDVLRAENIRATLVALCAVDGVTSELLFTMDDVLALGKKSAVALDRVYDKARAHNRLSDKDIEDAEKNSEGDPSDGSGS</sequence>
<feature type="compositionally biased region" description="Basic and acidic residues" evidence="1">
    <location>
        <begin position="100"/>
        <end position="112"/>
    </location>
</feature>
<comment type="caution">
    <text evidence="2">The sequence shown here is derived from an EMBL/GenBank/DDBJ whole genome shotgun (WGS) entry which is preliminary data.</text>
</comment>
<dbReference type="EMBL" id="LAZR01043347">
    <property type="protein sequence ID" value="KKL07298.1"/>
    <property type="molecule type" value="Genomic_DNA"/>
</dbReference>
<proteinExistence type="predicted"/>
<dbReference type="InterPro" id="IPR038556">
    <property type="entry name" value="TAC_Gp13-like_sf"/>
</dbReference>
<evidence type="ECO:0000256" key="1">
    <source>
        <dbReference type="SAM" id="MobiDB-lite"/>
    </source>
</evidence>